<dbReference type="Proteomes" id="UP001524587">
    <property type="component" value="Unassembled WGS sequence"/>
</dbReference>
<dbReference type="SUPFAM" id="SSF51182">
    <property type="entry name" value="RmlC-like cupins"/>
    <property type="match status" value="1"/>
</dbReference>
<keyword evidence="3 6" id="KW-0223">Dioxygenase</keyword>
<comment type="similarity">
    <text evidence="1">Belongs to the cysteine dioxygenase family.</text>
</comment>
<evidence type="ECO:0000313" key="7">
    <source>
        <dbReference type="Proteomes" id="UP001524587"/>
    </source>
</evidence>
<dbReference type="GO" id="GO:0051213">
    <property type="term" value="F:dioxygenase activity"/>
    <property type="evidence" value="ECO:0007669"/>
    <property type="project" value="UniProtKB-KW"/>
</dbReference>
<dbReference type="InterPro" id="IPR011051">
    <property type="entry name" value="RmlC_Cupin_sf"/>
</dbReference>
<keyword evidence="7" id="KW-1185">Reference proteome</keyword>
<keyword evidence="2" id="KW-0479">Metal-binding</keyword>
<organism evidence="6 7">
    <name type="scientific">Endosaccharibacter trunci</name>
    <dbReference type="NCBI Taxonomy" id="2812733"/>
    <lineage>
        <taxon>Bacteria</taxon>
        <taxon>Pseudomonadati</taxon>
        <taxon>Pseudomonadota</taxon>
        <taxon>Alphaproteobacteria</taxon>
        <taxon>Acetobacterales</taxon>
        <taxon>Acetobacteraceae</taxon>
        <taxon>Endosaccharibacter</taxon>
    </lineage>
</organism>
<proteinExistence type="inferred from homology"/>
<dbReference type="RefSeq" id="WP_422863586.1">
    <property type="nucleotide sequence ID" value="NZ_JAMSKV010000004.1"/>
</dbReference>
<evidence type="ECO:0000256" key="2">
    <source>
        <dbReference type="ARBA" id="ARBA00022723"/>
    </source>
</evidence>
<dbReference type="CDD" id="cd10548">
    <property type="entry name" value="cupin_CDO"/>
    <property type="match status" value="1"/>
</dbReference>
<evidence type="ECO:0000313" key="6">
    <source>
        <dbReference type="EMBL" id="MCQ8278127.1"/>
    </source>
</evidence>
<dbReference type="PANTHER" id="PTHR12918:SF1">
    <property type="entry name" value="CYSTEINE DIOXYGENASE TYPE 1"/>
    <property type="match status" value="1"/>
</dbReference>
<dbReference type="Gene3D" id="2.60.120.10">
    <property type="entry name" value="Jelly Rolls"/>
    <property type="match status" value="1"/>
</dbReference>
<dbReference type="EMBL" id="JAMSKV010000004">
    <property type="protein sequence ID" value="MCQ8278127.1"/>
    <property type="molecule type" value="Genomic_DNA"/>
</dbReference>
<accession>A0ABT1W5H3</accession>
<evidence type="ECO:0000256" key="4">
    <source>
        <dbReference type="ARBA" id="ARBA00023002"/>
    </source>
</evidence>
<keyword evidence="5" id="KW-0408">Iron</keyword>
<evidence type="ECO:0000256" key="1">
    <source>
        <dbReference type="ARBA" id="ARBA00006622"/>
    </source>
</evidence>
<gene>
    <name evidence="6" type="ORF">NFI95_06655</name>
</gene>
<protein>
    <submittedName>
        <fullName evidence="6">Cysteine dioxygenase</fullName>
    </submittedName>
</protein>
<dbReference type="PANTHER" id="PTHR12918">
    <property type="entry name" value="CYSTEINE DIOXYGENASE"/>
    <property type="match status" value="1"/>
</dbReference>
<keyword evidence="4" id="KW-0560">Oxidoreductase</keyword>
<name>A0ABT1W5H3_9PROT</name>
<evidence type="ECO:0000256" key="3">
    <source>
        <dbReference type="ARBA" id="ARBA00022964"/>
    </source>
</evidence>
<sequence>MSAATRQDIAAVADPGRLRGFVADFTRLIERDPDQGTVLGEGGALLAALIERDDWLDERFAQPHPQFYQQFLLHCDPLERFSVVSFVWGPGQRTPIHDHRVWGLIGVLRGGERETRFERGDDGRLRETEEAVLPAGAIATLSPEAGDLHRVSNLFGDRVSLSIHVYGANIGAVKRATFDEETGVEKSFVSGYAADLLPNLWDRSAAVRAS</sequence>
<evidence type="ECO:0000256" key="5">
    <source>
        <dbReference type="ARBA" id="ARBA00023004"/>
    </source>
</evidence>
<comment type="caution">
    <text evidence="6">The sequence shown here is derived from an EMBL/GenBank/DDBJ whole genome shotgun (WGS) entry which is preliminary data.</text>
</comment>
<dbReference type="InterPro" id="IPR010300">
    <property type="entry name" value="CDO_1"/>
</dbReference>
<dbReference type="Pfam" id="PF05995">
    <property type="entry name" value="CDO_I"/>
    <property type="match status" value="1"/>
</dbReference>
<dbReference type="Gene3D" id="1.20.5.440">
    <property type="entry name" value="ATP synthase delta/epsilon subunit, C-terminal domain"/>
    <property type="match status" value="1"/>
</dbReference>
<dbReference type="InterPro" id="IPR014710">
    <property type="entry name" value="RmlC-like_jellyroll"/>
</dbReference>
<reference evidence="6 7" key="1">
    <citation type="submission" date="2022-06" db="EMBL/GenBank/DDBJ databases">
        <title>Endosaccharibacter gen. nov., sp. nov., endophytic bacteria isolated from sugarcane.</title>
        <authorList>
            <person name="Pitiwittayakul N."/>
            <person name="Yukphan P."/>
            <person name="Charoenyingcharoen P."/>
            <person name="Tanasupawat S."/>
        </authorList>
    </citation>
    <scope>NUCLEOTIDE SEQUENCE [LARGE SCALE GENOMIC DNA]</scope>
    <source>
        <strain evidence="6 7">KSS8</strain>
    </source>
</reference>